<keyword evidence="2" id="KW-1003">Cell membrane</keyword>
<keyword evidence="5 6" id="KW-0472">Membrane</keyword>
<protein>
    <submittedName>
        <fullName evidence="7">Cytochrome c oxidase subunit 4</fullName>
    </submittedName>
</protein>
<dbReference type="RefSeq" id="WP_076525782.1">
    <property type="nucleotide sequence ID" value="NZ_CP048103.1"/>
</dbReference>
<dbReference type="InterPro" id="IPR005171">
    <property type="entry name" value="Cyt_c_oxidase_su4_prok"/>
</dbReference>
<evidence type="ECO:0000313" key="7">
    <source>
        <dbReference type="EMBL" id="SIT01031.1"/>
    </source>
</evidence>
<name>A0A1N7NRV2_9BACL</name>
<accession>A0A1N7NRV2</accession>
<dbReference type="Proteomes" id="UP000186795">
    <property type="component" value="Unassembled WGS sequence"/>
</dbReference>
<evidence type="ECO:0000256" key="2">
    <source>
        <dbReference type="ARBA" id="ARBA00022475"/>
    </source>
</evidence>
<dbReference type="EMBL" id="FTOD01000010">
    <property type="protein sequence ID" value="SIT01031.1"/>
    <property type="molecule type" value="Genomic_DNA"/>
</dbReference>
<evidence type="ECO:0000256" key="6">
    <source>
        <dbReference type="SAM" id="Phobius"/>
    </source>
</evidence>
<evidence type="ECO:0000256" key="4">
    <source>
        <dbReference type="ARBA" id="ARBA00022989"/>
    </source>
</evidence>
<keyword evidence="3 6" id="KW-0812">Transmembrane</keyword>
<reference evidence="8" key="1">
    <citation type="submission" date="2017-01" db="EMBL/GenBank/DDBJ databases">
        <authorList>
            <person name="Varghese N."/>
            <person name="Submissions S."/>
        </authorList>
    </citation>
    <scope>NUCLEOTIDE SEQUENCE [LARGE SCALE GENOMIC DNA]</scope>
    <source>
        <strain evidence="8">DSM 45196</strain>
    </source>
</reference>
<dbReference type="AlphaFoldDB" id="A0A1N7NRV2"/>
<feature type="transmembrane region" description="Helical" evidence="6">
    <location>
        <begin position="79"/>
        <end position="104"/>
    </location>
</feature>
<organism evidence="7 8">
    <name type="scientific">Kroppenstedtia eburnea</name>
    <dbReference type="NCBI Taxonomy" id="714067"/>
    <lineage>
        <taxon>Bacteria</taxon>
        <taxon>Bacillati</taxon>
        <taxon>Bacillota</taxon>
        <taxon>Bacilli</taxon>
        <taxon>Bacillales</taxon>
        <taxon>Thermoactinomycetaceae</taxon>
        <taxon>Kroppenstedtia</taxon>
    </lineage>
</organism>
<proteinExistence type="predicted"/>
<evidence type="ECO:0000256" key="3">
    <source>
        <dbReference type="ARBA" id="ARBA00022692"/>
    </source>
</evidence>
<sequence length="105" mass="12019">MAETEKTAVEQRPMIHKRRESEGRYMLSFVWMLLFTGISFVLVGMNLLPENLIIPAILLLAALQVLMQLFTFMHLDFKWYLTATVFMGSGCIVAATAIIAMLYWV</sequence>
<evidence type="ECO:0000256" key="1">
    <source>
        <dbReference type="ARBA" id="ARBA00004651"/>
    </source>
</evidence>
<dbReference type="GO" id="GO:0005886">
    <property type="term" value="C:plasma membrane"/>
    <property type="evidence" value="ECO:0007669"/>
    <property type="project" value="UniProtKB-SubCell"/>
</dbReference>
<feature type="transmembrane region" description="Helical" evidence="6">
    <location>
        <begin position="52"/>
        <end position="72"/>
    </location>
</feature>
<gene>
    <name evidence="7" type="ORF">SAMN05421790_11014</name>
</gene>
<evidence type="ECO:0000313" key="8">
    <source>
        <dbReference type="Proteomes" id="UP000186795"/>
    </source>
</evidence>
<keyword evidence="8" id="KW-1185">Reference proteome</keyword>
<dbReference type="OrthoDB" id="2989516at2"/>
<comment type="subcellular location">
    <subcellularLocation>
        <location evidence="1">Cell membrane</location>
        <topology evidence="1">Multi-pass membrane protein</topology>
    </subcellularLocation>
</comment>
<evidence type="ECO:0000256" key="5">
    <source>
        <dbReference type="ARBA" id="ARBA00023136"/>
    </source>
</evidence>
<feature type="transmembrane region" description="Helical" evidence="6">
    <location>
        <begin position="25"/>
        <end position="46"/>
    </location>
</feature>
<keyword evidence="4 6" id="KW-1133">Transmembrane helix</keyword>
<dbReference type="Pfam" id="PF03626">
    <property type="entry name" value="COX4_pro"/>
    <property type="match status" value="1"/>
</dbReference>